<keyword evidence="1" id="KW-1133">Transmembrane helix</keyword>
<sequence length="142" mass="16109">MEIITEPDSIAFPKQQLDDLLEVIIRMNTSPIQQPKRHGVNGAHKKKHHSTRLECGQKLFSKIPADHVVDLFIAALKHVQSIKSETDLASQLRSSALLNSASVEQILIQVIVLLFCILMIICFRSCVQIWLLVWHIDKYCGL</sequence>
<organism evidence="2 3">
    <name type="scientific">Meloidogyne incognita</name>
    <name type="common">Southern root-knot nematode worm</name>
    <name type="synonym">Oxyuris incognita</name>
    <dbReference type="NCBI Taxonomy" id="6306"/>
    <lineage>
        <taxon>Eukaryota</taxon>
        <taxon>Metazoa</taxon>
        <taxon>Ecdysozoa</taxon>
        <taxon>Nematoda</taxon>
        <taxon>Chromadorea</taxon>
        <taxon>Rhabditida</taxon>
        <taxon>Tylenchina</taxon>
        <taxon>Tylenchomorpha</taxon>
        <taxon>Tylenchoidea</taxon>
        <taxon>Meloidogynidae</taxon>
        <taxon>Meloidogyninae</taxon>
        <taxon>Meloidogyne</taxon>
        <taxon>Meloidogyne incognita group</taxon>
    </lineage>
</organism>
<proteinExistence type="predicted"/>
<evidence type="ECO:0000313" key="2">
    <source>
        <dbReference type="Proteomes" id="UP000887563"/>
    </source>
</evidence>
<dbReference type="AlphaFoldDB" id="A0A914M2I1"/>
<evidence type="ECO:0000256" key="1">
    <source>
        <dbReference type="SAM" id="Phobius"/>
    </source>
</evidence>
<protein>
    <submittedName>
        <fullName evidence="3">Uncharacterized protein</fullName>
    </submittedName>
</protein>
<evidence type="ECO:0000313" key="3">
    <source>
        <dbReference type="WBParaSite" id="Minc3s01098g20696"/>
    </source>
</evidence>
<keyword evidence="2" id="KW-1185">Reference proteome</keyword>
<feature type="transmembrane region" description="Helical" evidence="1">
    <location>
        <begin position="106"/>
        <end position="133"/>
    </location>
</feature>
<dbReference type="Proteomes" id="UP000887563">
    <property type="component" value="Unplaced"/>
</dbReference>
<keyword evidence="1" id="KW-0472">Membrane</keyword>
<dbReference type="WBParaSite" id="Minc3s01098g20696">
    <property type="protein sequence ID" value="Minc3s01098g20696"/>
    <property type="gene ID" value="Minc3s01098g20696"/>
</dbReference>
<name>A0A914M2I1_MELIC</name>
<keyword evidence="1" id="KW-0812">Transmembrane</keyword>
<reference evidence="3" key="1">
    <citation type="submission" date="2022-11" db="UniProtKB">
        <authorList>
            <consortium name="WormBaseParasite"/>
        </authorList>
    </citation>
    <scope>IDENTIFICATION</scope>
</reference>
<accession>A0A914M2I1</accession>